<protein>
    <recommendedName>
        <fullName evidence="3">DUF5640 domain-containing protein</fullName>
    </recommendedName>
</protein>
<dbReference type="PROSITE" id="PS51257">
    <property type="entry name" value="PROKAR_LIPOPROTEIN"/>
    <property type="match status" value="1"/>
</dbReference>
<gene>
    <name evidence="1" type="ORF">DEH80_11605</name>
</gene>
<proteinExistence type="predicted"/>
<evidence type="ECO:0008006" key="3">
    <source>
        <dbReference type="Google" id="ProtNLM"/>
    </source>
</evidence>
<evidence type="ECO:0000313" key="1">
    <source>
        <dbReference type="EMBL" id="PWN55433.1"/>
    </source>
</evidence>
<sequence length="106" mass="11405">MLGVLRIGRRLLALIIAPLLIITVAGCGSGLNGTYTDEMGIVEYQFKPNGTARMNTMGTVMELEYTIDGNELHLEMMGGVSQIFRIEGDAEALVGPMGVTLSRQSD</sequence>
<name>A0A363UJ30_9GAMM</name>
<organism evidence="1 2">
    <name type="scientific">Abyssibacter profundi</name>
    <dbReference type="NCBI Taxonomy" id="2182787"/>
    <lineage>
        <taxon>Bacteria</taxon>
        <taxon>Pseudomonadati</taxon>
        <taxon>Pseudomonadota</taxon>
        <taxon>Gammaproteobacteria</taxon>
        <taxon>Chromatiales</taxon>
        <taxon>Oceanococcaceae</taxon>
        <taxon>Abyssibacter</taxon>
    </lineage>
</organism>
<comment type="caution">
    <text evidence="1">The sequence shown here is derived from an EMBL/GenBank/DDBJ whole genome shotgun (WGS) entry which is preliminary data.</text>
</comment>
<accession>A0A363UJ30</accession>
<dbReference type="EMBL" id="QEQK01000010">
    <property type="protein sequence ID" value="PWN55433.1"/>
    <property type="molecule type" value="Genomic_DNA"/>
</dbReference>
<dbReference type="RefSeq" id="WP_109720672.1">
    <property type="nucleotide sequence ID" value="NZ_QEQK01000010.1"/>
</dbReference>
<dbReference type="OrthoDB" id="7066398at2"/>
<dbReference type="Proteomes" id="UP000251800">
    <property type="component" value="Unassembled WGS sequence"/>
</dbReference>
<evidence type="ECO:0000313" key="2">
    <source>
        <dbReference type="Proteomes" id="UP000251800"/>
    </source>
</evidence>
<dbReference type="AlphaFoldDB" id="A0A363UJ30"/>
<reference evidence="1 2" key="1">
    <citation type="submission" date="2018-05" db="EMBL/GenBank/DDBJ databases">
        <title>Abyssibacter profundi OUC007T gen. nov., sp. nov, a marine bacterium isolated from seawater of the Mariana Trench.</title>
        <authorList>
            <person name="Zhou S."/>
        </authorList>
    </citation>
    <scope>NUCLEOTIDE SEQUENCE [LARGE SCALE GENOMIC DNA]</scope>
    <source>
        <strain evidence="1 2">OUC007</strain>
    </source>
</reference>
<keyword evidence="2" id="KW-1185">Reference proteome</keyword>